<dbReference type="Gene3D" id="1.10.3210.10">
    <property type="entry name" value="Hypothetical protein af1432"/>
    <property type="match status" value="1"/>
</dbReference>
<dbReference type="InterPro" id="IPR002934">
    <property type="entry name" value="Polymerase_NTP_transf_dom"/>
</dbReference>
<keyword evidence="2 8" id="KW-0548">Nucleotidyltransferase</keyword>
<dbReference type="NCBIfam" id="TIGR01693">
    <property type="entry name" value="UTase_glnD"/>
    <property type="match status" value="1"/>
</dbReference>
<feature type="domain" description="ACT" evidence="9">
    <location>
        <begin position="847"/>
        <end position="916"/>
    </location>
</feature>
<dbReference type="SMART" id="SM00471">
    <property type="entry name" value="HDc"/>
    <property type="match status" value="1"/>
</dbReference>
<dbReference type="HAMAP" id="MF_00277">
    <property type="entry name" value="PII_uridylyl_transf"/>
    <property type="match status" value="1"/>
</dbReference>
<comment type="activity regulation">
    <text evidence="8">Uridylyltransferase (UTase) activity is inhibited by glutamine, while glutamine activates uridylyl-removing (UR) activity.</text>
</comment>
<evidence type="ECO:0000259" key="9">
    <source>
        <dbReference type="PROSITE" id="PS51671"/>
    </source>
</evidence>
<dbReference type="SUPFAM" id="SSF109604">
    <property type="entry name" value="HD-domain/PDEase-like"/>
    <property type="match status" value="1"/>
</dbReference>
<dbReference type="CDD" id="cd04900">
    <property type="entry name" value="ACT_UUR-like_1"/>
    <property type="match status" value="1"/>
</dbReference>
<dbReference type="Pfam" id="PF01909">
    <property type="entry name" value="NTP_transf_2"/>
    <property type="match status" value="1"/>
</dbReference>
<dbReference type="Proteomes" id="UP000190683">
    <property type="component" value="Unassembled WGS sequence"/>
</dbReference>
<dbReference type="SUPFAM" id="SSF55021">
    <property type="entry name" value="ACT-like"/>
    <property type="match status" value="1"/>
</dbReference>
<feature type="region of interest" description="Uridylyltransferase" evidence="8">
    <location>
        <begin position="1"/>
        <end position="362"/>
    </location>
</feature>
<sequence>MSNTAITCFMQLCQHLHLQIDTPPMLDGSDDDTTRIQSYLNTLNQAIDSQVVAYGIDAVHHIEQLIHIRTLAIDVILQRLFELSCFSQDVALFAVGGYGRGELLPASDIDILLIGNNPDAIKSKIEAFVARLWDIGITPAFSVRSLDEAKLAAADQTIASAMLEARLLAGNALLAEFPYQTVKQIWDAKSFYAAKMAESKERYLAHNATEYNLEPNIKNAPGGLRDLQMIGWLGRFYFGQSDLSALAKTDFINEEEYHALTQARRFLWCIRHHLHTLTGRGEERLLFDHQKNIAQRFGYYLHTDHTTHRDITAALEAMMRLYYRHAMKVAAFSEVLCEYFYENYLATTARMVDIDDDFCLVQSDADITGEGERPVKIAIRRADAFEQHPINLLKIFLVMGRQGIRQIAASTLRAIYLASSLIDEEYRANEAHQRLFLMNLQEGNYLFHRLRLMKRFGVLGNYLPAFGKIMGLMQYDLFHRYTVDAHTLLLVRILHRFGDEARAEDFGLVSEVYQKITRKDILVIAAIFHDIAKGRGGDHSKLGAVDAYEFCLAHGMNESDAELVRWLVLEHLAMSLTAQKQDISDPEVIANFAEFTGSITRLNHLYVLTVADMNATNSQLWNTWRAALLKQLYISVHRVHSLGSHVTDKDLVIENRKNKAQDLLPMVDDARLQTLWSSFGEEYFLKQKHQDIAWQSAEILAAEHKLKQGEPIIALREHKELSLRGMQLLICTPDQDNLFATTVCILDQLGLSVLDATILSANIDGVSTAVDSYVLIDQMITDEQASLMNSPERIDVMIHGLSEGLKHGGICPPVKTFNPEGKLKHFTVPTQIYFTPATPLAHQGHQQMHLITKDRPSLLAKVGAVFSRLNIEVHGARITTLGERAEDVFYLSAGDGKPLSDAMLQALKQAIIESLS</sequence>
<evidence type="ECO:0000256" key="2">
    <source>
        <dbReference type="ARBA" id="ARBA00022695"/>
    </source>
</evidence>
<evidence type="ECO:0000256" key="3">
    <source>
        <dbReference type="ARBA" id="ARBA00022737"/>
    </source>
</evidence>
<dbReference type="CDD" id="cd04899">
    <property type="entry name" value="ACT_ACR-UUR-like_2"/>
    <property type="match status" value="1"/>
</dbReference>
<dbReference type="PROSITE" id="PS51831">
    <property type="entry name" value="HD"/>
    <property type="match status" value="1"/>
</dbReference>
<dbReference type="PANTHER" id="PTHR47320:SF1">
    <property type="entry name" value="BIFUNCTIONAL URIDYLYLTRANSFERASE_URIDYLYL-REMOVING ENZYME"/>
    <property type="match status" value="1"/>
</dbReference>
<dbReference type="PANTHER" id="PTHR47320">
    <property type="entry name" value="BIFUNCTIONAL URIDYLYLTRANSFERASE/URIDYLYL-REMOVING ENZYME"/>
    <property type="match status" value="1"/>
</dbReference>
<keyword evidence="3" id="KW-0677">Repeat</keyword>
<reference evidence="11 12" key="1">
    <citation type="submission" date="2017-02" db="EMBL/GenBank/DDBJ databases">
        <title>Draft genome sequence of Moraxella porci CCUG 54912T type strain.</title>
        <authorList>
            <person name="Salva-Serra F."/>
            <person name="Engstrom-Jakobsson H."/>
            <person name="Thorell K."/>
            <person name="Jaen-Luchoro D."/>
            <person name="Gonzales-Siles L."/>
            <person name="Karlsson R."/>
            <person name="Yazdan S."/>
            <person name="Boulund F."/>
            <person name="Johnning A."/>
            <person name="Engstrand L."/>
            <person name="Kristiansson E."/>
            <person name="Moore E."/>
        </authorList>
    </citation>
    <scope>NUCLEOTIDE SEQUENCE [LARGE SCALE GENOMIC DNA]</scope>
    <source>
        <strain evidence="11 12">CCUG 54912</strain>
    </source>
</reference>
<dbReference type="InterPro" id="IPR043519">
    <property type="entry name" value="NT_sf"/>
</dbReference>
<keyword evidence="5 8" id="KW-0460">Magnesium</keyword>
<evidence type="ECO:0000256" key="5">
    <source>
        <dbReference type="ARBA" id="ARBA00022842"/>
    </source>
</evidence>
<feature type="domain" description="HD" evidence="10">
    <location>
        <begin position="483"/>
        <end position="605"/>
    </location>
</feature>
<dbReference type="Gene3D" id="1.20.120.330">
    <property type="entry name" value="Nucleotidyltransferases domain 2"/>
    <property type="match status" value="1"/>
</dbReference>
<comment type="caution">
    <text evidence="11">The sequence shown here is derived from an EMBL/GenBank/DDBJ whole genome shotgun (WGS) entry which is preliminary data.</text>
</comment>
<dbReference type="EMBL" id="MUYV01000021">
    <property type="protein sequence ID" value="OOS23049.1"/>
    <property type="molecule type" value="Genomic_DNA"/>
</dbReference>
<dbReference type="InterPro" id="IPR013546">
    <property type="entry name" value="PII_UdlTrfase/GS_AdlTrfase"/>
</dbReference>
<organism evidence="11 12">
    <name type="scientific">Moraxella porci DSM 25326</name>
    <dbReference type="NCBI Taxonomy" id="573983"/>
    <lineage>
        <taxon>Bacteria</taxon>
        <taxon>Pseudomonadati</taxon>
        <taxon>Pseudomonadota</taxon>
        <taxon>Gammaproteobacteria</taxon>
        <taxon>Moraxellales</taxon>
        <taxon>Moraxellaceae</taxon>
        <taxon>Moraxella</taxon>
    </lineage>
</organism>
<comment type="caution">
    <text evidence="8">Lacks conserved residue(s) required for the propagation of feature annotation.</text>
</comment>
<dbReference type="InterPro" id="IPR006674">
    <property type="entry name" value="HD_domain"/>
</dbReference>
<dbReference type="PIRSF" id="PIRSF006288">
    <property type="entry name" value="PII_uridyltransf"/>
    <property type="match status" value="1"/>
</dbReference>
<dbReference type="GO" id="GO:0008893">
    <property type="term" value="F:guanosine-3',5'-bis(diphosphate) 3'-diphosphatase activity"/>
    <property type="evidence" value="ECO:0007669"/>
    <property type="project" value="UniProtKB-EC"/>
</dbReference>
<dbReference type="STRING" id="573983.B0681_10050"/>
<comment type="catalytic activity">
    <reaction evidence="7">
        <text>guanosine 3',5'-bis(diphosphate) + H2O = GDP + diphosphate + H(+)</text>
        <dbReference type="Rhea" id="RHEA:14253"/>
        <dbReference type="ChEBI" id="CHEBI:15377"/>
        <dbReference type="ChEBI" id="CHEBI:15378"/>
        <dbReference type="ChEBI" id="CHEBI:33019"/>
        <dbReference type="ChEBI" id="CHEBI:58189"/>
        <dbReference type="ChEBI" id="CHEBI:77828"/>
        <dbReference type="EC" id="3.1.7.2"/>
    </reaction>
</comment>
<dbReference type="GO" id="GO:0008081">
    <property type="term" value="F:phosphoric diester hydrolase activity"/>
    <property type="evidence" value="ECO:0007669"/>
    <property type="project" value="UniProtKB-UniRule"/>
</dbReference>
<comment type="catalytic activity">
    <reaction evidence="8">
        <text>[protein-PII]-L-tyrosine + UTP = [protein-PII]-uridylyl-L-tyrosine + diphosphate</text>
        <dbReference type="Rhea" id="RHEA:13673"/>
        <dbReference type="Rhea" id="RHEA-COMP:12147"/>
        <dbReference type="Rhea" id="RHEA-COMP:12148"/>
        <dbReference type="ChEBI" id="CHEBI:33019"/>
        <dbReference type="ChEBI" id="CHEBI:46398"/>
        <dbReference type="ChEBI" id="CHEBI:46858"/>
        <dbReference type="ChEBI" id="CHEBI:90602"/>
        <dbReference type="EC" id="2.7.7.59"/>
    </reaction>
</comment>
<protein>
    <recommendedName>
        <fullName evidence="8">Bifunctional uridylyltransferase/uridylyl-removing enzyme</fullName>
        <shortName evidence="8">UTase/UR</shortName>
    </recommendedName>
    <alternativeName>
        <fullName evidence="8">Bifunctional [protein-PII] modification enzyme</fullName>
    </alternativeName>
    <alternativeName>
        <fullName evidence="8">Bifunctional nitrogen sensor protein</fullName>
    </alternativeName>
    <domain>
        <recommendedName>
            <fullName evidence="8">[Protein-PII] uridylyltransferase</fullName>
            <shortName evidence="8">PII uridylyltransferase</shortName>
            <shortName evidence="8">UTase</shortName>
            <ecNumber evidence="8">2.7.7.59</ecNumber>
        </recommendedName>
    </domain>
    <domain>
        <recommendedName>
            <fullName evidence="8">[Protein-PII]-UMP uridylyl-removing enzyme</fullName>
            <shortName evidence="8">UR</shortName>
            <ecNumber evidence="8">3.1.4.-</ecNumber>
        </recommendedName>
    </domain>
</protein>
<dbReference type="CDD" id="cd00077">
    <property type="entry name" value="HDc"/>
    <property type="match status" value="1"/>
</dbReference>
<evidence type="ECO:0000256" key="8">
    <source>
        <dbReference type="HAMAP-Rule" id="MF_00277"/>
    </source>
</evidence>
<evidence type="ECO:0000256" key="4">
    <source>
        <dbReference type="ARBA" id="ARBA00022801"/>
    </source>
</evidence>
<comment type="domain">
    <text evidence="8">Has four distinct domains: an N-terminal nucleotidyltransferase (NT) domain responsible for UTase activity, a central HD domain that encodes UR activity, and two C-terminal ACT domains that seem to have a role in glutamine sensing.</text>
</comment>
<evidence type="ECO:0000313" key="11">
    <source>
        <dbReference type="EMBL" id="OOS23049.1"/>
    </source>
</evidence>
<dbReference type="InterPro" id="IPR045865">
    <property type="entry name" value="ACT-like_dom_sf"/>
</dbReference>
<comment type="catalytic activity">
    <reaction evidence="8">
        <text>[protein-PII]-uridylyl-L-tyrosine + H2O = [protein-PII]-L-tyrosine + UMP + H(+)</text>
        <dbReference type="Rhea" id="RHEA:48600"/>
        <dbReference type="Rhea" id="RHEA-COMP:12147"/>
        <dbReference type="Rhea" id="RHEA-COMP:12148"/>
        <dbReference type="ChEBI" id="CHEBI:15377"/>
        <dbReference type="ChEBI" id="CHEBI:15378"/>
        <dbReference type="ChEBI" id="CHEBI:46858"/>
        <dbReference type="ChEBI" id="CHEBI:57865"/>
        <dbReference type="ChEBI" id="CHEBI:90602"/>
    </reaction>
</comment>
<dbReference type="Pfam" id="PF08335">
    <property type="entry name" value="GlnD_UR_UTase"/>
    <property type="match status" value="1"/>
</dbReference>
<dbReference type="GO" id="GO:0008773">
    <property type="term" value="F:[protein-PII] uridylyltransferase activity"/>
    <property type="evidence" value="ECO:0007669"/>
    <property type="project" value="UniProtKB-UniRule"/>
</dbReference>
<accession>A0A1T0CLB4</accession>
<comment type="cofactor">
    <cofactor evidence="8">
        <name>Mg(2+)</name>
        <dbReference type="ChEBI" id="CHEBI:18420"/>
    </cofactor>
</comment>
<dbReference type="CDD" id="cd05401">
    <property type="entry name" value="NT_GlnE_GlnD_like"/>
    <property type="match status" value="1"/>
</dbReference>
<dbReference type="Pfam" id="PF01966">
    <property type="entry name" value="HD"/>
    <property type="match status" value="1"/>
</dbReference>
<dbReference type="RefSeq" id="WP_078318579.1">
    <property type="nucleotide sequence ID" value="NZ_MUYV01000021.1"/>
</dbReference>
<evidence type="ECO:0000313" key="12">
    <source>
        <dbReference type="Proteomes" id="UP000190683"/>
    </source>
</evidence>
<gene>
    <name evidence="8" type="primary">glnD</name>
    <name evidence="11" type="ORF">B0681_10050</name>
</gene>
<name>A0A1T0CLB4_9GAMM</name>
<dbReference type="AlphaFoldDB" id="A0A1T0CLB4"/>
<dbReference type="InterPro" id="IPR003607">
    <property type="entry name" value="HD/PDEase_dom"/>
</dbReference>
<dbReference type="InterPro" id="IPR010043">
    <property type="entry name" value="UTase/UR"/>
</dbReference>
<keyword evidence="6 8" id="KW-0511">Multifunctional enzyme</keyword>
<evidence type="ECO:0000256" key="1">
    <source>
        <dbReference type="ARBA" id="ARBA00022679"/>
    </source>
</evidence>
<comment type="function">
    <text evidence="8">Modifies, by uridylylation and deuridylylation, the PII regulatory proteins (GlnB and homologs), in response to the nitrogen status of the cell that GlnD senses through the glutamine level. Under low glutamine levels, catalyzes the conversion of the PII proteins and UTP to PII-UMP and PPi, while under higher glutamine levels, GlnD hydrolyzes PII-UMP to PII and UMP (deuridylylation). Thus, controls uridylylation state and activity of the PII proteins, and plays an important role in the regulation of nitrogen metabolism.</text>
</comment>
<keyword evidence="12" id="KW-1185">Reference proteome</keyword>
<dbReference type="GO" id="GO:0006808">
    <property type="term" value="P:regulation of nitrogen utilization"/>
    <property type="evidence" value="ECO:0007669"/>
    <property type="project" value="UniProtKB-UniRule"/>
</dbReference>
<evidence type="ECO:0000256" key="6">
    <source>
        <dbReference type="ARBA" id="ARBA00023268"/>
    </source>
</evidence>
<dbReference type="InterPro" id="IPR002912">
    <property type="entry name" value="ACT_dom"/>
</dbReference>
<keyword evidence="4 8" id="KW-0378">Hydrolase</keyword>
<dbReference type="SUPFAM" id="SSF81301">
    <property type="entry name" value="Nucleotidyltransferase"/>
    <property type="match status" value="1"/>
</dbReference>
<proteinExistence type="inferred from homology"/>
<dbReference type="EC" id="3.1.4.-" evidence="8"/>
<evidence type="ECO:0000259" key="10">
    <source>
        <dbReference type="PROSITE" id="PS51831"/>
    </source>
</evidence>
<keyword evidence="1 8" id="KW-0808">Transferase</keyword>
<dbReference type="EC" id="2.7.7.59" evidence="8"/>
<dbReference type="PROSITE" id="PS51671">
    <property type="entry name" value="ACT"/>
    <property type="match status" value="1"/>
</dbReference>
<dbReference type="SUPFAM" id="SSF81593">
    <property type="entry name" value="Nucleotidyltransferase substrate binding subunit/domain"/>
    <property type="match status" value="1"/>
</dbReference>
<evidence type="ECO:0000256" key="7">
    <source>
        <dbReference type="ARBA" id="ARBA00047968"/>
    </source>
</evidence>
<comment type="similarity">
    <text evidence="8">Belongs to the GlnD family.</text>
</comment>